<dbReference type="AlphaFoldDB" id="A0A401WF11"/>
<dbReference type="InterPro" id="IPR021607">
    <property type="entry name" value="DUF3224"/>
</dbReference>
<evidence type="ECO:0000313" key="2">
    <source>
        <dbReference type="Proteomes" id="UP000286746"/>
    </source>
</evidence>
<dbReference type="Gene3D" id="2.40.350.10">
    <property type="entry name" value="SO1590-like"/>
    <property type="match status" value="1"/>
</dbReference>
<sequence length="142" mass="15127">MTAPTSAERLRTTGHFTYADWQERALGGEDTLPRLAHAAVTNTFAGGVEAARTTCEYTIVYITEKTGTFTGMELLTGTVDGRRGTFAVEERGSFDARGSVHCTFEVVPGSATGELAGLRGTGEFTVGHGSPSVPYTFDYDFG</sequence>
<name>A0A401WF11_STREY</name>
<evidence type="ECO:0008006" key="3">
    <source>
        <dbReference type="Google" id="ProtNLM"/>
    </source>
</evidence>
<proteinExistence type="predicted"/>
<evidence type="ECO:0000313" key="1">
    <source>
        <dbReference type="EMBL" id="GCD47888.1"/>
    </source>
</evidence>
<comment type="caution">
    <text evidence="1">The sequence shown here is derived from an EMBL/GenBank/DDBJ whole genome shotgun (WGS) entry which is preliminary data.</text>
</comment>
<dbReference type="EMBL" id="BHZD01000001">
    <property type="protein sequence ID" value="GCD47888.1"/>
    <property type="molecule type" value="Genomic_DNA"/>
</dbReference>
<dbReference type="InterPro" id="IPR023159">
    <property type="entry name" value="SO1590-like_sf"/>
</dbReference>
<dbReference type="RefSeq" id="WP_125057904.1">
    <property type="nucleotide sequence ID" value="NZ_BHZD01000001.1"/>
</dbReference>
<organism evidence="1 2">
    <name type="scientific">Streptomyces paromomycinus</name>
    <name type="common">Streptomyces rimosus subsp. paromomycinus</name>
    <dbReference type="NCBI Taxonomy" id="92743"/>
    <lineage>
        <taxon>Bacteria</taxon>
        <taxon>Bacillati</taxon>
        <taxon>Actinomycetota</taxon>
        <taxon>Actinomycetes</taxon>
        <taxon>Kitasatosporales</taxon>
        <taxon>Streptomycetaceae</taxon>
        <taxon>Streptomyces</taxon>
    </lineage>
</organism>
<reference evidence="1 2" key="1">
    <citation type="submission" date="2018-11" db="EMBL/GenBank/DDBJ databases">
        <title>Whole genome sequence of Streptomyces paromomycinus NBRC 15454(T).</title>
        <authorList>
            <person name="Komaki H."/>
            <person name="Tamura T."/>
        </authorList>
    </citation>
    <scope>NUCLEOTIDE SEQUENCE [LARGE SCALE GENOMIC DNA]</scope>
    <source>
        <strain evidence="1 2">NBRC 15454</strain>
    </source>
</reference>
<gene>
    <name evidence="1" type="ORF">GKJPGBOP_07682</name>
</gene>
<accession>A0A401WF11</accession>
<dbReference type="Pfam" id="PF11528">
    <property type="entry name" value="DUF3224"/>
    <property type="match status" value="1"/>
</dbReference>
<protein>
    <recommendedName>
        <fullName evidence="3">DUF3224 domain-containing protein</fullName>
    </recommendedName>
</protein>
<dbReference type="Proteomes" id="UP000286746">
    <property type="component" value="Unassembled WGS sequence"/>
</dbReference>
<dbReference type="SUPFAM" id="SSF159238">
    <property type="entry name" value="SO1590-like"/>
    <property type="match status" value="1"/>
</dbReference>
<keyword evidence="2" id="KW-1185">Reference proteome</keyword>